<evidence type="ECO:0000259" key="6">
    <source>
        <dbReference type="Pfam" id="PF03466"/>
    </source>
</evidence>
<dbReference type="GO" id="GO:0003700">
    <property type="term" value="F:DNA-binding transcription factor activity"/>
    <property type="evidence" value="ECO:0007669"/>
    <property type="project" value="TreeGrafter"/>
</dbReference>
<keyword evidence="2" id="KW-0805">Transcription regulation</keyword>
<keyword evidence="3" id="KW-0238">DNA-binding</keyword>
<feature type="region of interest" description="Disordered" evidence="5">
    <location>
        <begin position="195"/>
        <end position="264"/>
    </location>
</feature>
<keyword evidence="4" id="KW-0804">Transcription</keyword>
<dbReference type="PANTHER" id="PTHR30346:SF0">
    <property type="entry name" value="HCA OPERON TRANSCRIPTIONAL ACTIVATOR HCAR"/>
    <property type="match status" value="1"/>
</dbReference>
<evidence type="ECO:0000256" key="2">
    <source>
        <dbReference type="ARBA" id="ARBA00023015"/>
    </source>
</evidence>
<feature type="compositionally biased region" description="Basic residues" evidence="5">
    <location>
        <begin position="254"/>
        <end position="264"/>
    </location>
</feature>
<accession>A0A4Y8KSR8</accession>
<name>A0A4Y8KSR8_9MICO</name>
<dbReference type="RefSeq" id="WP_134172665.1">
    <property type="nucleotide sequence ID" value="NZ_SODI01000001.1"/>
</dbReference>
<gene>
    <name evidence="7" type="ORF">E3T53_02450</name>
</gene>
<dbReference type="InterPro" id="IPR005119">
    <property type="entry name" value="LysR_subst-bd"/>
</dbReference>
<feature type="compositionally biased region" description="Low complexity" evidence="5">
    <location>
        <begin position="227"/>
        <end position="240"/>
    </location>
</feature>
<dbReference type="Proteomes" id="UP000298218">
    <property type="component" value="Unassembled WGS sequence"/>
</dbReference>
<evidence type="ECO:0000256" key="5">
    <source>
        <dbReference type="SAM" id="MobiDB-lite"/>
    </source>
</evidence>
<evidence type="ECO:0000313" key="7">
    <source>
        <dbReference type="EMBL" id="TFD81867.1"/>
    </source>
</evidence>
<dbReference type="GO" id="GO:0003677">
    <property type="term" value="F:DNA binding"/>
    <property type="evidence" value="ECO:0007669"/>
    <property type="project" value="UniProtKB-KW"/>
</dbReference>
<proteinExistence type="inferred from homology"/>
<sequence>MSFSIAFVAGVTPTKWTRIWAERRPEVPLEVFRTETNEQVSVLLDGRAEVSLVRLPIDENQLSVIGLYSEVPVVVAAKGHEIADADLVALADLADEHLLQDPDEVPAWRDMATEVRDGIRRALPVMKDMDEVMEQVAAGVGIIIVPHSIARLHGRKDVISRPVDGVPETQIALAWITADTSDDIEEFIGIVRGRSSASSRATVPEEAQEPGARPPRKPKKTDKAKAAAKALRVAAAQAKPAAKKKSESAPGRTRPTRNPRKRRS</sequence>
<reference evidence="7 8" key="1">
    <citation type="submission" date="2019-03" db="EMBL/GenBank/DDBJ databases">
        <title>Genomics of glacier-inhabiting Cryobacterium strains.</title>
        <authorList>
            <person name="Liu Q."/>
            <person name="Xin Y.-H."/>
        </authorList>
    </citation>
    <scope>NUCLEOTIDE SEQUENCE [LARGE SCALE GENOMIC DNA]</scope>
    <source>
        <strain evidence="7 8">CGMCC 1.4292</strain>
    </source>
</reference>
<dbReference type="GO" id="GO:0032993">
    <property type="term" value="C:protein-DNA complex"/>
    <property type="evidence" value="ECO:0007669"/>
    <property type="project" value="TreeGrafter"/>
</dbReference>
<dbReference type="Pfam" id="PF03466">
    <property type="entry name" value="LysR_substrate"/>
    <property type="match status" value="1"/>
</dbReference>
<dbReference type="AlphaFoldDB" id="A0A4Y8KSR8"/>
<keyword evidence="8" id="KW-1185">Reference proteome</keyword>
<evidence type="ECO:0000256" key="1">
    <source>
        <dbReference type="ARBA" id="ARBA00009437"/>
    </source>
</evidence>
<dbReference type="OrthoDB" id="3388207at2"/>
<protein>
    <submittedName>
        <fullName evidence="7">LysR family transcriptional regulator</fullName>
    </submittedName>
</protein>
<dbReference type="SUPFAM" id="SSF53850">
    <property type="entry name" value="Periplasmic binding protein-like II"/>
    <property type="match status" value="1"/>
</dbReference>
<evidence type="ECO:0000256" key="4">
    <source>
        <dbReference type="ARBA" id="ARBA00023163"/>
    </source>
</evidence>
<feature type="domain" description="LysR substrate-binding" evidence="6">
    <location>
        <begin position="18"/>
        <end position="193"/>
    </location>
</feature>
<dbReference type="Gene3D" id="3.40.190.10">
    <property type="entry name" value="Periplasmic binding protein-like II"/>
    <property type="match status" value="2"/>
</dbReference>
<dbReference type="CDD" id="cd08414">
    <property type="entry name" value="PBP2_LTTR_aromatics_like"/>
    <property type="match status" value="1"/>
</dbReference>
<comment type="similarity">
    <text evidence="1">Belongs to the LysR transcriptional regulatory family.</text>
</comment>
<dbReference type="PANTHER" id="PTHR30346">
    <property type="entry name" value="TRANSCRIPTIONAL DUAL REGULATOR HCAR-RELATED"/>
    <property type="match status" value="1"/>
</dbReference>
<evidence type="ECO:0000256" key="3">
    <source>
        <dbReference type="ARBA" id="ARBA00023125"/>
    </source>
</evidence>
<comment type="caution">
    <text evidence="7">The sequence shown here is derived from an EMBL/GenBank/DDBJ whole genome shotgun (WGS) entry which is preliminary data.</text>
</comment>
<dbReference type="EMBL" id="SOHQ01000007">
    <property type="protein sequence ID" value="TFD81867.1"/>
    <property type="molecule type" value="Genomic_DNA"/>
</dbReference>
<evidence type="ECO:0000313" key="8">
    <source>
        <dbReference type="Proteomes" id="UP000298218"/>
    </source>
</evidence>
<organism evidence="7 8">
    <name type="scientific">Cryobacterium psychrophilum</name>
    <dbReference type="NCBI Taxonomy" id="41988"/>
    <lineage>
        <taxon>Bacteria</taxon>
        <taxon>Bacillati</taxon>
        <taxon>Actinomycetota</taxon>
        <taxon>Actinomycetes</taxon>
        <taxon>Micrococcales</taxon>
        <taxon>Microbacteriaceae</taxon>
        <taxon>Cryobacterium</taxon>
    </lineage>
</organism>